<dbReference type="EMBL" id="MPSB01000003">
    <property type="protein sequence ID" value="ONF96673.1"/>
    <property type="molecule type" value="Genomic_DNA"/>
</dbReference>
<feature type="signal peptide" evidence="1">
    <location>
        <begin position="1"/>
        <end position="18"/>
    </location>
</feature>
<proteinExistence type="predicted"/>
<dbReference type="AlphaFoldDB" id="A0A1V2EVV3"/>
<evidence type="ECO:0000256" key="1">
    <source>
        <dbReference type="SAM" id="SignalP"/>
    </source>
</evidence>
<name>A0A1V2EVV3_9SPHN</name>
<evidence type="ECO:0000313" key="3">
    <source>
        <dbReference type="Proteomes" id="UP000188729"/>
    </source>
</evidence>
<dbReference type="STRING" id="1915074.SPHI_08670"/>
<protein>
    <recommendedName>
        <fullName evidence="4">PepSY domain-containing protein</fullName>
    </recommendedName>
</protein>
<organism evidence="2 3">
    <name type="scientific">Sphingomonas jeddahensis</name>
    <dbReference type="NCBI Taxonomy" id="1915074"/>
    <lineage>
        <taxon>Bacteria</taxon>
        <taxon>Pseudomonadati</taxon>
        <taxon>Pseudomonadota</taxon>
        <taxon>Alphaproteobacteria</taxon>
        <taxon>Sphingomonadales</taxon>
        <taxon>Sphingomonadaceae</taxon>
        <taxon>Sphingomonas</taxon>
    </lineage>
</organism>
<gene>
    <name evidence="2" type="ORF">SPHI_08670</name>
</gene>
<sequence length="98" mass="10981">MTMRFALPLLFLPAPLVAQPGEPQHDGVAAWKALREGRILPIKEIERRVIPSMKNAQYIGFDFEMPSAVYTLKFLRDGTVIWVDVDGRSGQVIGRTGK</sequence>
<dbReference type="Proteomes" id="UP000188729">
    <property type="component" value="Unassembled WGS sequence"/>
</dbReference>
<comment type="caution">
    <text evidence="2">The sequence shown here is derived from an EMBL/GenBank/DDBJ whole genome shotgun (WGS) entry which is preliminary data.</text>
</comment>
<keyword evidence="3" id="KW-1185">Reference proteome</keyword>
<evidence type="ECO:0000313" key="2">
    <source>
        <dbReference type="EMBL" id="ONF96673.1"/>
    </source>
</evidence>
<dbReference type="RefSeq" id="WP_233130674.1">
    <property type="nucleotide sequence ID" value="NZ_MPSB01000003.1"/>
</dbReference>
<evidence type="ECO:0008006" key="4">
    <source>
        <dbReference type="Google" id="ProtNLM"/>
    </source>
</evidence>
<keyword evidence="1" id="KW-0732">Signal</keyword>
<feature type="chain" id="PRO_5010744965" description="PepSY domain-containing protein" evidence="1">
    <location>
        <begin position="19"/>
        <end position="98"/>
    </location>
</feature>
<accession>A0A1V2EVV3</accession>
<reference evidence="2 3" key="1">
    <citation type="submission" date="2016-11" db="EMBL/GenBank/DDBJ databases">
        <title>Genome sequence of Sphingomonas jeddahensis G39.</title>
        <authorList>
            <person name="Poehlein A."/>
            <person name="Wuebbeler J.H."/>
            <person name="Steinbuechel A."/>
            <person name="Daniel R."/>
        </authorList>
    </citation>
    <scope>NUCLEOTIDE SEQUENCE [LARGE SCALE GENOMIC DNA]</scope>
    <source>
        <strain evidence="2 3">G39</strain>
    </source>
</reference>